<dbReference type="InterPro" id="IPR011004">
    <property type="entry name" value="Trimer_LpxA-like_sf"/>
</dbReference>
<reference evidence="2" key="1">
    <citation type="submission" date="2021-01" db="EMBL/GenBank/DDBJ databases">
        <authorList>
            <person name="Corre E."/>
            <person name="Pelletier E."/>
            <person name="Niang G."/>
            <person name="Scheremetjew M."/>
            <person name="Finn R."/>
            <person name="Kale V."/>
            <person name="Holt S."/>
            <person name="Cochrane G."/>
            <person name="Meng A."/>
            <person name="Brown T."/>
            <person name="Cohen L."/>
        </authorList>
    </citation>
    <scope>NUCLEOTIDE SEQUENCE</scope>
    <source>
        <strain evidence="2">308</strain>
    </source>
</reference>
<dbReference type="Gene3D" id="2.160.10.10">
    <property type="entry name" value="Hexapeptide repeat proteins"/>
    <property type="match status" value="1"/>
</dbReference>
<dbReference type="AlphaFoldDB" id="A0A7S1FTU7"/>
<evidence type="ECO:0000256" key="1">
    <source>
        <dbReference type="ARBA" id="ARBA00022679"/>
    </source>
</evidence>
<evidence type="ECO:0000313" key="2">
    <source>
        <dbReference type="EMBL" id="CAD8887386.1"/>
    </source>
</evidence>
<dbReference type="Pfam" id="PF00132">
    <property type="entry name" value="Hexapep"/>
    <property type="match status" value="1"/>
</dbReference>
<dbReference type="SUPFAM" id="SSF51161">
    <property type="entry name" value="Trimeric LpxA-like enzymes"/>
    <property type="match status" value="1"/>
</dbReference>
<gene>
    <name evidence="2" type="ORF">CHYS00102_LOCUS14584</name>
</gene>
<accession>A0A7S1FTU7</accession>
<dbReference type="InterPro" id="IPR001451">
    <property type="entry name" value="Hexapep"/>
</dbReference>
<name>A0A7S1FTU7_9STRA</name>
<dbReference type="InterPro" id="IPR018357">
    <property type="entry name" value="Hexapep_transf_CS"/>
</dbReference>
<protein>
    <recommendedName>
        <fullName evidence="3">Serine O-acetyltransferase</fullName>
    </recommendedName>
</protein>
<dbReference type="EMBL" id="HBFR01020254">
    <property type="protein sequence ID" value="CAD8887386.1"/>
    <property type="molecule type" value="Transcribed_RNA"/>
</dbReference>
<dbReference type="PANTHER" id="PTHR42811">
    <property type="entry name" value="SERINE ACETYLTRANSFERASE"/>
    <property type="match status" value="1"/>
</dbReference>
<proteinExistence type="predicted"/>
<sequence length="244" mass="26271">MIGAGTSILGNIKVGDGAKIGAGSVVLRDIPHGVTAVGAPARIIGRSERRPGSKVDAVLRDVPPIIPTTIEGSEENETIEGRDAPLQGNFSLIKSISFENVIDDPLCPFRGLSQASSAAAAKCRKQSLGSSNEILLSHKMVSEEEVENSTPAMISHHTFRCALQEAGMTIPQAGEVFFEMLSDGHGVWEGPGGGGYFRPTQKFWNTLEKYLRTYCPSMDKNHLVDVMTNTKKTRCSEKGSKQEI</sequence>
<evidence type="ECO:0008006" key="3">
    <source>
        <dbReference type="Google" id="ProtNLM"/>
    </source>
</evidence>
<dbReference type="GO" id="GO:0016740">
    <property type="term" value="F:transferase activity"/>
    <property type="evidence" value="ECO:0007669"/>
    <property type="project" value="UniProtKB-KW"/>
</dbReference>
<organism evidence="2">
    <name type="scientific">Corethron hystrix</name>
    <dbReference type="NCBI Taxonomy" id="216773"/>
    <lineage>
        <taxon>Eukaryota</taxon>
        <taxon>Sar</taxon>
        <taxon>Stramenopiles</taxon>
        <taxon>Ochrophyta</taxon>
        <taxon>Bacillariophyta</taxon>
        <taxon>Coscinodiscophyceae</taxon>
        <taxon>Corethrophycidae</taxon>
        <taxon>Corethrales</taxon>
        <taxon>Corethraceae</taxon>
        <taxon>Corethron</taxon>
    </lineage>
</organism>
<keyword evidence="1" id="KW-0808">Transferase</keyword>
<dbReference type="PROSITE" id="PS00101">
    <property type="entry name" value="HEXAPEP_TRANSFERASES"/>
    <property type="match status" value="1"/>
</dbReference>